<name>A0ABS0FA36_9FLAO</name>
<keyword evidence="3" id="KW-1185">Reference proteome</keyword>
<evidence type="ECO:0000313" key="3">
    <source>
        <dbReference type="Proteomes" id="UP000660070"/>
    </source>
</evidence>
<evidence type="ECO:0000313" key="2">
    <source>
        <dbReference type="EMBL" id="MBF8456573.1"/>
    </source>
</evidence>
<proteinExistence type="predicted"/>
<sequence>MKKSLQIFALLFCIIISAQAPEKFSYQAVIRNASNSVITNAAIGVKISILKTTNSGTVVYSESQTANTNSNGLISLQIGNGTIISGSIAAIDWSTDSYFIKTEVDPSGGSSYTVVGTTQLLSVPYALFAKTSGNGSTFTLPYAGTSATSNVTPFKITNSGSSQNSAGIFENTNAANGEAAILGINNSTGVFGAGVEGRAQSNSNANTSSGVRGYLLGTGTAGAGVLGNAQNADGVYGSTTNGTGVRGSANGTGTGGVFNSGAAGHSLITNGPIQLTSISEGSGKVLTSDASGNASWQAMATGISPWATTGTDISNTNTGNVGIGTSTPGTKLTVKYNGQGFSQESVTGSVEAGFYVDDNSAYVQTHTNTDLSFTTNNGLSQMTLQKGTGNVGIGVTNPAEKLEVGGKTKTTNLQVTNGAAASKVLTSDAAGNATWQAPTGGITLPYAATNSSAGTSFGITNDNGGNAVTGYSPGGIGLNGLTSGGKGVFGSGNTGTGVEGSSVSGTAGYFSSASGLALKTGTGGTEINGNLKIASGTPGAGKVLTSDATGNATWSNAPIGFTVRKTAAQSIPINVATKIIFGNDGTQQGNSYSFPNSNFTVSTAGYYKIDATLDMQNDPSYAPSSGDVSIVITVNGIGTYTSRYARGTTTLGDHAISALINLQSGDIVDIRVLNLSSSPLLVYSWANSPSYSYFSAYKAF</sequence>
<dbReference type="Proteomes" id="UP000660070">
    <property type="component" value="Unassembled WGS sequence"/>
</dbReference>
<evidence type="ECO:0008006" key="4">
    <source>
        <dbReference type="Google" id="ProtNLM"/>
    </source>
</evidence>
<dbReference type="Gene3D" id="2.60.120.40">
    <property type="match status" value="1"/>
</dbReference>
<organism evidence="2 3">
    <name type="scientific">Kaistella gelatinilytica</name>
    <dbReference type="NCBI Taxonomy" id="2787636"/>
    <lineage>
        <taxon>Bacteria</taxon>
        <taxon>Pseudomonadati</taxon>
        <taxon>Bacteroidota</taxon>
        <taxon>Flavobacteriia</taxon>
        <taxon>Flavobacteriales</taxon>
        <taxon>Weeksellaceae</taxon>
        <taxon>Chryseobacterium group</taxon>
        <taxon>Kaistella</taxon>
    </lineage>
</organism>
<dbReference type="InterPro" id="IPR008983">
    <property type="entry name" value="Tumour_necrosis_fac-like_dom"/>
</dbReference>
<comment type="caution">
    <text evidence="2">The sequence shown here is derived from an EMBL/GenBank/DDBJ whole genome shotgun (WGS) entry which is preliminary data.</text>
</comment>
<dbReference type="RefSeq" id="WP_196079080.1">
    <property type="nucleotide sequence ID" value="NZ_JADPVI010000001.1"/>
</dbReference>
<gene>
    <name evidence="2" type="ORF">IV494_05200</name>
</gene>
<evidence type="ECO:0000256" key="1">
    <source>
        <dbReference type="SAM" id="SignalP"/>
    </source>
</evidence>
<protein>
    <recommendedName>
        <fullName evidence="4">C1q domain-containing protein</fullName>
    </recommendedName>
</protein>
<keyword evidence="1" id="KW-0732">Signal</keyword>
<feature type="signal peptide" evidence="1">
    <location>
        <begin position="1"/>
        <end position="20"/>
    </location>
</feature>
<feature type="chain" id="PRO_5046265772" description="C1q domain-containing protein" evidence="1">
    <location>
        <begin position="21"/>
        <end position="700"/>
    </location>
</feature>
<reference evidence="2 3" key="1">
    <citation type="submission" date="2020-11" db="EMBL/GenBank/DDBJ databases">
        <title>Kaistella gelatinilytica sp. nov., a flavobacterium isolated from Antarctic Soil.</title>
        <authorList>
            <person name="Li J."/>
        </authorList>
    </citation>
    <scope>NUCLEOTIDE SEQUENCE [LARGE SCALE GENOMIC DNA]</scope>
    <source>
        <strain evidence="2 3">G5-32</strain>
    </source>
</reference>
<dbReference type="EMBL" id="JADPVI010000001">
    <property type="protein sequence ID" value="MBF8456573.1"/>
    <property type="molecule type" value="Genomic_DNA"/>
</dbReference>
<accession>A0ABS0FA36</accession>
<dbReference type="SUPFAM" id="SSF49842">
    <property type="entry name" value="TNF-like"/>
    <property type="match status" value="1"/>
</dbReference>